<evidence type="ECO:0000256" key="2">
    <source>
        <dbReference type="ARBA" id="ARBA00008141"/>
    </source>
</evidence>
<evidence type="ECO:0000256" key="3">
    <source>
        <dbReference type="ARBA" id="ARBA00022692"/>
    </source>
</evidence>
<keyword evidence="4" id="KW-0130">Cell adhesion</keyword>
<evidence type="ECO:0000256" key="7">
    <source>
        <dbReference type="SAM" id="MobiDB-lite"/>
    </source>
</evidence>
<dbReference type="PANTHER" id="PTHR12316">
    <property type="entry name" value="NINJURIN-RELATED"/>
    <property type="match status" value="1"/>
</dbReference>
<reference evidence="9 10" key="1">
    <citation type="journal article" date="2023" name="Sci. Data">
        <title>Genome assembly of the Korean intertidal mud-creeper Batillaria attramentaria.</title>
        <authorList>
            <person name="Patra A.K."/>
            <person name="Ho P.T."/>
            <person name="Jun S."/>
            <person name="Lee S.J."/>
            <person name="Kim Y."/>
            <person name="Won Y.J."/>
        </authorList>
    </citation>
    <scope>NUCLEOTIDE SEQUENCE [LARGE SCALE GENOMIC DNA]</scope>
    <source>
        <strain evidence="9">Wonlab-2016</strain>
    </source>
</reference>
<evidence type="ECO:0000313" key="9">
    <source>
        <dbReference type="EMBL" id="KAK7499930.1"/>
    </source>
</evidence>
<feature type="transmembrane region" description="Helical" evidence="8">
    <location>
        <begin position="163"/>
        <end position="183"/>
    </location>
</feature>
<comment type="caution">
    <text evidence="9">The sequence shown here is derived from an EMBL/GenBank/DDBJ whole genome shotgun (WGS) entry which is preliminary data.</text>
</comment>
<name>A0ABD0LKE9_9CAEN</name>
<feature type="compositionally biased region" description="Basic and acidic residues" evidence="7">
    <location>
        <begin position="98"/>
        <end position="107"/>
    </location>
</feature>
<comment type="similarity">
    <text evidence="2">Belongs to the ninjurin family.</text>
</comment>
<dbReference type="GO" id="GO:0016020">
    <property type="term" value="C:membrane"/>
    <property type="evidence" value="ECO:0007669"/>
    <property type="project" value="UniProtKB-SubCell"/>
</dbReference>
<feature type="transmembrane region" description="Helical" evidence="8">
    <location>
        <begin position="61"/>
        <end position="87"/>
    </location>
</feature>
<organism evidence="9 10">
    <name type="scientific">Batillaria attramentaria</name>
    <dbReference type="NCBI Taxonomy" id="370345"/>
    <lineage>
        <taxon>Eukaryota</taxon>
        <taxon>Metazoa</taxon>
        <taxon>Spiralia</taxon>
        <taxon>Lophotrochozoa</taxon>
        <taxon>Mollusca</taxon>
        <taxon>Gastropoda</taxon>
        <taxon>Caenogastropoda</taxon>
        <taxon>Sorbeoconcha</taxon>
        <taxon>Cerithioidea</taxon>
        <taxon>Batillariidae</taxon>
        <taxon>Batillaria</taxon>
    </lineage>
</organism>
<evidence type="ECO:0000256" key="5">
    <source>
        <dbReference type="ARBA" id="ARBA00022989"/>
    </source>
</evidence>
<evidence type="ECO:0000256" key="8">
    <source>
        <dbReference type="SAM" id="Phobius"/>
    </source>
</evidence>
<evidence type="ECO:0000256" key="4">
    <source>
        <dbReference type="ARBA" id="ARBA00022889"/>
    </source>
</evidence>
<accession>A0ABD0LKE9</accession>
<dbReference type="Pfam" id="PF04923">
    <property type="entry name" value="Ninjurin"/>
    <property type="match status" value="1"/>
</dbReference>
<keyword evidence="3 8" id="KW-0812">Transmembrane</keyword>
<keyword evidence="5 8" id="KW-1133">Transmembrane helix</keyword>
<proteinExistence type="inferred from homology"/>
<dbReference type="GO" id="GO:0007155">
    <property type="term" value="P:cell adhesion"/>
    <property type="evidence" value="ECO:0007669"/>
    <property type="project" value="UniProtKB-KW"/>
</dbReference>
<evidence type="ECO:0000256" key="6">
    <source>
        <dbReference type="ARBA" id="ARBA00023136"/>
    </source>
</evidence>
<protein>
    <submittedName>
        <fullName evidence="9">Uncharacterized protein</fullName>
    </submittedName>
</protein>
<keyword evidence="10" id="KW-1185">Reference proteome</keyword>
<evidence type="ECO:0000256" key="1">
    <source>
        <dbReference type="ARBA" id="ARBA00004141"/>
    </source>
</evidence>
<dbReference type="InterPro" id="IPR007007">
    <property type="entry name" value="Ninjurin"/>
</dbReference>
<dbReference type="Proteomes" id="UP001519460">
    <property type="component" value="Unassembled WGS sequence"/>
</dbReference>
<feature type="region of interest" description="Disordered" evidence="7">
    <location>
        <begin position="97"/>
        <end position="122"/>
    </location>
</feature>
<dbReference type="EMBL" id="JACVVK020000040">
    <property type="protein sequence ID" value="KAK7499930.1"/>
    <property type="molecule type" value="Genomic_DNA"/>
</dbReference>
<keyword evidence="6 8" id="KW-0472">Membrane</keyword>
<comment type="subcellular location">
    <subcellularLocation>
        <location evidence="1">Membrane</location>
        <topology evidence="1">Multi-pass membrane protein</topology>
    </subcellularLocation>
</comment>
<dbReference type="PANTHER" id="PTHR12316:SF17">
    <property type="entry name" value="NINJURIN C, ISOFORM D"/>
    <property type="match status" value="1"/>
</dbReference>
<evidence type="ECO:0000313" key="10">
    <source>
        <dbReference type="Proteomes" id="UP001519460"/>
    </source>
</evidence>
<gene>
    <name evidence="9" type="ORF">BaRGS_00008778</name>
</gene>
<dbReference type="AlphaFoldDB" id="A0ABD0LKE9"/>
<sequence>MDEPDGKQNANPLSGVLKAAAPRNEFGSRRTVACAMMDSALLMANISQLRLILSDGHRPQFYTALLCCVIASIVFQIIFAALIMLIWTRDCSTCSDQKPTDDRERLDSSNSSRSPPPVDRRTGPRHFSWASLGHSFTVHVSGKGKDDDGDVQQDVVTQRLHCASVLLVFVITVLNMFIAGLGLEQKHVAAA</sequence>